<organism evidence="2 3">
    <name type="scientific">Escallonia herrerae</name>
    <dbReference type="NCBI Taxonomy" id="1293975"/>
    <lineage>
        <taxon>Eukaryota</taxon>
        <taxon>Viridiplantae</taxon>
        <taxon>Streptophyta</taxon>
        <taxon>Embryophyta</taxon>
        <taxon>Tracheophyta</taxon>
        <taxon>Spermatophyta</taxon>
        <taxon>Magnoliopsida</taxon>
        <taxon>eudicotyledons</taxon>
        <taxon>Gunneridae</taxon>
        <taxon>Pentapetalae</taxon>
        <taxon>asterids</taxon>
        <taxon>campanulids</taxon>
        <taxon>Escalloniales</taxon>
        <taxon>Escalloniaceae</taxon>
        <taxon>Escallonia</taxon>
    </lineage>
</organism>
<comment type="similarity">
    <text evidence="1">Belongs to the UDP-glycosyltransferase family.</text>
</comment>
<evidence type="ECO:0000313" key="2">
    <source>
        <dbReference type="EMBL" id="KAK3019339.1"/>
    </source>
</evidence>
<dbReference type="PANTHER" id="PTHR11926:SF774">
    <property type="entry name" value="UDP-GLYCOSYLTRANSFERASE 85A1-RELATED"/>
    <property type="match status" value="1"/>
</dbReference>
<dbReference type="AlphaFoldDB" id="A0AA88W4Q6"/>
<proteinExistence type="inferred from homology"/>
<sequence length="131" mass="15133">MPYPGRGHINPMMNLCKLMATKRADVLVTFIVTQEWLDSLCHEPKPDNIRFATVPNVIPSEKARALWKTGWRVKGEEGVERLVTREEIAKLVWRIMDLENVEGKEMRRRAKNIKEICRRAVAEGGVISNRH</sequence>
<dbReference type="EMBL" id="JAVXUP010000882">
    <property type="protein sequence ID" value="KAK3019339.1"/>
    <property type="molecule type" value="Genomic_DNA"/>
</dbReference>
<protein>
    <submittedName>
        <fullName evidence="2">Uncharacterized protein</fullName>
    </submittedName>
</protein>
<dbReference type="Gene3D" id="3.40.50.2000">
    <property type="entry name" value="Glycogen Phosphorylase B"/>
    <property type="match status" value="2"/>
</dbReference>
<evidence type="ECO:0000256" key="1">
    <source>
        <dbReference type="ARBA" id="ARBA00009995"/>
    </source>
</evidence>
<gene>
    <name evidence="2" type="ORF">RJ639_003870</name>
</gene>
<dbReference type="SUPFAM" id="SSF53756">
    <property type="entry name" value="UDP-Glycosyltransferase/glycogen phosphorylase"/>
    <property type="match status" value="2"/>
</dbReference>
<keyword evidence="3" id="KW-1185">Reference proteome</keyword>
<dbReference type="PANTHER" id="PTHR11926">
    <property type="entry name" value="GLUCOSYL/GLUCURONOSYL TRANSFERASES"/>
    <property type="match status" value="1"/>
</dbReference>
<name>A0AA88W4Q6_9ASTE</name>
<accession>A0AA88W4Q6</accession>
<comment type="caution">
    <text evidence="2">The sequence shown here is derived from an EMBL/GenBank/DDBJ whole genome shotgun (WGS) entry which is preliminary data.</text>
</comment>
<dbReference type="Proteomes" id="UP001188597">
    <property type="component" value="Unassembled WGS sequence"/>
</dbReference>
<evidence type="ECO:0000313" key="3">
    <source>
        <dbReference type="Proteomes" id="UP001188597"/>
    </source>
</evidence>
<reference evidence="2" key="1">
    <citation type="submission" date="2022-12" db="EMBL/GenBank/DDBJ databases">
        <title>Draft genome assemblies for two species of Escallonia (Escalloniales).</title>
        <authorList>
            <person name="Chanderbali A."/>
            <person name="Dervinis C."/>
            <person name="Anghel I."/>
            <person name="Soltis D."/>
            <person name="Soltis P."/>
            <person name="Zapata F."/>
        </authorList>
    </citation>
    <scope>NUCLEOTIDE SEQUENCE</scope>
    <source>
        <strain evidence="2">UCBG64.0493</strain>
        <tissue evidence="2">Leaf</tissue>
    </source>
</reference>